<organism evidence="1 2">
    <name type="scientific">Pararge aegeria aegeria</name>
    <dbReference type="NCBI Taxonomy" id="348720"/>
    <lineage>
        <taxon>Eukaryota</taxon>
        <taxon>Metazoa</taxon>
        <taxon>Ecdysozoa</taxon>
        <taxon>Arthropoda</taxon>
        <taxon>Hexapoda</taxon>
        <taxon>Insecta</taxon>
        <taxon>Pterygota</taxon>
        <taxon>Neoptera</taxon>
        <taxon>Endopterygota</taxon>
        <taxon>Lepidoptera</taxon>
        <taxon>Glossata</taxon>
        <taxon>Ditrysia</taxon>
        <taxon>Papilionoidea</taxon>
        <taxon>Nymphalidae</taxon>
        <taxon>Satyrinae</taxon>
        <taxon>Satyrini</taxon>
        <taxon>Parargina</taxon>
        <taxon>Pararge</taxon>
    </lineage>
</organism>
<sequence length="108" mass="12074">METYPDFHLFRSLHNSLGSVSDKASANFRGDGVRSPTRSSNFSEVLNLVIVCQCLKILRGCLSDDSKELAIRIFDGCPETRNFTEHSAEVEDSGISKHARRTAIPRLF</sequence>
<reference evidence="1" key="1">
    <citation type="submission" date="2022-03" db="EMBL/GenBank/DDBJ databases">
        <authorList>
            <person name="Lindestad O."/>
        </authorList>
    </citation>
    <scope>NUCLEOTIDE SEQUENCE</scope>
</reference>
<evidence type="ECO:0000313" key="2">
    <source>
        <dbReference type="Proteomes" id="UP000838756"/>
    </source>
</evidence>
<dbReference type="EMBL" id="CAKXAJ010025467">
    <property type="protein sequence ID" value="CAH2239938.1"/>
    <property type="molecule type" value="Genomic_DNA"/>
</dbReference>
<dbReference type="Proteomes" id="UP000838756">
    <property type="component" value="Unassembled WGS sequence"/>
</dbReference>
<gene>
    <name evidence="1" type="primary">jg3369</name>
    <name evidence="1" type="ORF">PAEG_LOCUS16573</name>
</gene>
<protein>
    <submittedName>
        <fullName evidence="1">Jg3369 protein</fullName>
    </submittedName>
</protein>
<evidence type="ECO:0000313" key="1">
    <source>
        <dbReference type="EMBL" id="CAH2239938.1"/>
    </source>
</evidence>
<accession>A0A8S4RTR2</accession>
<keyword evidence="2" id="KW-1185">Reference proteome</keyword>
<name>A0A8S4RTR2_9NEOP</name>
<dbReference type="AlphaFoldDB" id="A0A8S4RTR2"/>
<proteinExistence type="predicted"/>
<comment type="caution">
    <text evidence="1">The sequence shown here is derived from an EMBL/GenBank/DDBJ whole genome shotgun (WGS) entry which is preliminary data.</text>
</comment>